<dbReference type="Gene3D" id="3.30.420.200">
    <property type="match status" value="1"/>
</dbReference>
<reference evidence="2 3" key="1">
    <citation type="submission" date="2018-03" db="EMBL/GenBank/DDBJ databases">
        <title>The Complete Genome of Celeribacter baekdonensis strain LH4, a Thiosulfate-Oxidizing Alphaproteobacterium Isolated from Gulf of Mexico Continental Slope Sediments.</title>
        <authorList>
            <person name="Flood B.E."/>
            <person name="Bailey J.V."/>
            <person name="Leprich D."/>
        </authorList>
    </citation>
    <scope>NUCLEOTIDE SEQUENCE [LARGE SCALE GENOMIC DNA]</scope>
    <source>
        <strain evidence="2 3">LH4</strain>
    </source>
</reference>
<dbReference type="KEGG" id="cbak:DA792_03985"/>
<proteinExistence type="predicted"/>
<dbReference type="Pfam" id="PF00814">
    <property type="entry name" value="TsaD"/>
    <property type="match status" value="1"/>
</dbReference>
<evidence type="ECO:0000259" key="1">
    <source>
        <dbReference type="Pfam" id="PF00814"/>
    </source>
</evidence>
<protein>
    <recommendedName>
        <fullName evidence="1">Gcp-like domain-containing protein</fullName>
    </recommendedName>
</protein>
<evidence type="ECO:0000313" key="3">
    <source>
        <dbReference type="Proteomes" id="UP000241447"/>
    </source>
</evidence>
<gene>
    <name evidence="2" type="ORF">DA792_03985</name>
</gene>
<feature type="domain" description="Gcp-like" evidence="1">
    <location>
        <begin position="55"/>
        <end position="141"/>
    </location>
</feature>
<dbReference type="InterPro" id="IPR000905">
    <property type="entry name" value="Gcp-like_dom"/>
</dbReference>
<dbReference type="InterPro" id="IPR043129">
    <property type="entry name" value="ATPase_NBD"/>
</dbReference>
<dbReference type="SUPFAM" id="SSF53067">
    <property type="entry name" value="Actin-like ATPase domain"/>
    <property type="match status" value="1"/>
</dbReference>
<organism evidence="2 3">
    <name type="scientific">Celeribacter baekdonensis</name>
    <dbReference type="NCBI Taxonomy" id="875171"/>
    <lineage>
        <taxon>Bacteria</taxon>
        <taxon>Pseudomonadati</taxon>
        <taxon>Pseudomonadota</taxon>
        <taxon>Alphaproteobacteria</taxon>
        <taxon>Rhodobacterales</taxon>
        <taxon>Roseobacteraceae</taxon>
        <taxon>Celeribacter</taxon>
    </lineage>
</organism>
<evidence type="ECO:0000313" key="2">
    <source>
        <dbReference type="EMBL" id="AVW90352.1"/>
    </source>
</evidence>
<dbReference type="EMBL" id="CP028475">
    <property type="protein sequence ID" value="AVW90352.1"/>
    <property type="molecule type" value="Genomic_DNA"/>
</dbReference>
<dbReference type="Proteomes" id="UP000241447">
    <property type="component" value="Chromosome"/>
</dbReference>
<accession>A0A2R4LZU6</accession>
<dbReference type="AlphaFoldDB" id="A0A2R4LZU6"/>
<name>A0A2R4LZU6_9RHOB</name>
<dbReference type="Gene3D" id="3.30.420.40">
    <property type="match status" value="1"/>
</dbReference>
<sequence>MGYGFRCNGGAGMTVTLLIQASNGVPVLALARDGAIRFDSSAIDCLAGSRDYRLMLETGLAEIGATLDEITRIGCDIGPGGLGVTRTAAAFANGLGFTLGLPIYALPAFALLGMEASDGQTPVALLRRAGRPYVHFGIYRDGTLAHYEHCLEETALEKLAELDKYRLAGNIPVEGAEPPKTNTAEMTTLLTFVDAAPEPAANARAYPIVEVLT</sequence>